<sequence>MSIKELVDADPYDDCDILVQTVATRLGCAIYTTHCTLVHTTSATLAPKVAGHRTMFPGPLRLTAALLHDGLPRLGSISSIVCIAVPVKVHSLVDSARLWERALCLISYNVLPKIPYWLGFLRASRIPAADWRTMSLRNYKRAAFQLAHRACVMWSSCVRLPHLRLHLIPTRWACVPCLLARRRGGLVARLLASHTGRKPGSNSCWVAPGFSQVGIVPDDAGWSAVFFSLGDLPFPPPLHSGAAPLSPRFTLIGSRVPYVESRKNLFAHPTSTHEALSTSLAGFLGDLPFPPPFNSSATPYSPRPSSSALNTSLLTYNCDVFVGSTSLRKISEVPENNWKPPCRIFTCSNTQAWQRSVHRTDVVVFRRAGAAQSATILLTSLGRLRAPTKT</sequence>
<protein>
    <submittedName>
        <fullName evidence="1">Uncharacterized protein</fullName>
    </submittedName>
</protein>
<reference evidence="1 2" key="1">
    <citation type="submission" date="2023-02" db="EMBL/GenBank/DDBJ databases">
        <title>LHISI_Scaffold_Assembly.</title>
        <authorList>
            <person name="Stuart O.P."/>
            <person name="Cleave R."/>
            <person name="Magrath M.J.L."/>
            <person name="Mikheyev A.S."/>
        </authorList>
    </citation>
    <scope>NUCLEOTIDE SEQUENCE [LARGE SCALE GENOMIC DNA]</scope>
    <source>
        <strain evidence="1">Daus_M_001</strain>
        <tissue evidence="1">Leg muscle</tissue>
    </source>
</reference>
<dbReference type="Proteomes" id="UP001159363">
    <property type="component" value="Chromosome X"/>
</dbReference>
<evidence type="ECO:0000313" key="1">
    <source>
        <dbReference type="EMBL" id="KAJ8887832.1"/>
    </source>
</evidence>
<organism evidence="1 2">
    <name type="scientific">Dryococelus australis</name>
    <dbReference type="NCBI Taxonomy" id="614101"/>
    <lineage>
        <taxon>Eukaryota</taxon>
        <taxon>Metazoa</taxon>
        <taxon>Ecdysozoa</taxon>
        <taxon>Arthropoda</taxon>
        <taxon>Hexapoda</taxon>
        <taxon>Insecta</taxon>
        <taxon>Pterygota</taxon>
        <taxon>Neoptera</taxon>
        <taxon>Polyneoptera</taxon>
        <taxon>Phasmatodea</taxon>
        <taxon>Verophasmatodea</taxon>
        <taxon>Anareolatae</taxon>
        <taxon>Phasmatidae</taxon>
        <taxon>Eurycanthinae</taxon>
        <taxon>Dryococelus</taxon>
    </lineage>
</organism>
<comment type="caution">
    <text evidence="1">The sequence shown here is derived from an EMBL/GenBank/DDBJ whole genome shotgun (WGS) entry which is preliminary data.</text>
</comment>
<name>A0ABQ9HTX1_9NEOP</name>
<gene>
    <name evidence="1" type="ORF">PR048_014050</name>
</gene>
<evidence type="ECO:0000313" key="2">
    <source>
        <dbReference type="Proteomes" id="UP001159363"/>
    </source>
</evidence>
<keyword evidence="2" id="KW-1185">Reference proteome</keyword>
<proteinExistence type="predicted"/>
<accession>A0ABQ9HTX1</accession>
<dbReference type="EMBL" id="JARBHB010000004">
    <property type="protein sequence ID" value="KAJ8887832.1"/>
    <property type="molecule type" value="Genomic_DNA"/>
</dbReference>